<dbReference type="Gene3D" id="3.90.640.10">
    <property type="entry name" value="Actin, Chain A, domain 4"/>
    <property type="match status" value="1"/>
</dbReference>
<evidence type="ECO:0000313" key="6">
    <source>
        <dbReference type="EMBL" id="GAU17825.1"/>
    </source>
</evidence>
<protein>
    <submittedName>
        <fullName evidence="6">Uncharacterized protein</fullName>
    </submittedName>
</protein>
<dbReference type="GO" id="GO:0005788">
    <property type="term" value="C:endoplasmic reticulum lumen"/>
    <property type="evidence" value="ECO:0007669"/>
    <property type="project" value="UniProtKB-SubCell"/>
</dbReference>
<dbReference type="GO" id="GO:0005524">
    <property type="term" value="F:ATP binding"/>
    <property type="evidence" value="ECO:0007669"/>
    <property type="project" value="UniProtKB-KW"/>
</dbReference>
<dbReference type="PANTHER" id="PTHR19375">
    <property type="entry name" value="HEAT SHOCK PROTEIN 70KDA"/>
    <property type="match status" value="1"/>
</dbReference>
<dbReference type="PROSITE" id="PS00329">
    <property type="entry name" value="HSP70_2"/>
    <property type="match status" value="1"/>
</dbReference>
<dbReference type="Proteomes" id="UP000242715">
    <property type="component" value="Unassembled WGS sequence"/>
</dbReference>
<dbReference type="OrthoDB" id="1439245at2759"/>
<accession>A0A2Z6LKQ3</accession>
<comment type="similarity">
    <text evidence="4">Belongs to the heat shock protein 70 family.</text>
</comment>
<evidence type="ECO:0000256" key="3">
    <source>
        <dbReference type="ARBA" id="ARBA00022840"/>
    </source>
</evidence>
<reference evidence="7" key="1">
    <citation type="journal article" date="2017" name="Front. Plant Sci.">
        <title>Climate Clever Clovers: New Paradigm to Reduce the Environmental Footprint of Ruminants by Breeding Low Methanogenic Forages Utilizing Haplotype Variation.</title>
        <authorList>
            <person name="Kaur P."/>
            <person name="Appels R."/>
            <person name="Bayer P.E."/>
            <person name="Keeble-Gagnere G."/>
            <person name="Wang J."/>
            <person name="Hirakawa H."/>
            <person name="Shirasawa K."/>
            <person name="Vercoe P."/>
            <person name="Stefanova K."/>
            <person name="Durmic Z."/>
            <person name="Nichols P."/>
            <person name="Revell C."/>
            <person name="Isobe S.N."/>
            <person name="Edwards D."/>
            <person name="Erskine W."/>
        </authorList>
    </citation>
    <scope>NUCLEOTIDE SEQUENCE [LARGE SCALE GENOMIC DNA]</scope>
    <source>
        <strain evidence="7">cv. Daliak</strain>
    </source>
</reference>
<dbReference type="InterPro" id="IPR043129">
    <property type="entry name" value="ATPase_NBD"/>
</dbReference>
<gene>
    <name evidence="6" type="ORF">TSUD_172140</name>
</gene>
<dbReference type="FunFam" id="3.90.640.10:FF:000002">
    <property type="entry name" value="Heat shock 70 kDa"/>
    <property type="match status" value="1"/>
</dbReference>
<keyword evidence="5" id="KW-0175">Coiled coil</keyword>
<comment type="subcellular location">
    <subcellularLocation>
        <location evidence="1">Endoplasmic reticulum lumen</location>
    </subcellularLocation>
</comment>
<sequence length="615" mass="68520">MAKKYEGPAIGIDLGTTYSCVAVWQEQNNRAEIIHNDQGNRITPSFVAFTHDQRLIGDAAKNQAASNPSNTIYDAKRLIGRKYKDIQNDIQLWPFKVIAGIDDNPWILVNYKGKEKHFFAEEISAMLLTKMREIAAKFLESPVKNAVITVPAYFNDSQRKATVDAGTVAGLNVMRIINEPTAAAIAYGLQKRTNCTEKRNIFIFDLGGGTFDVSLLTIKNNVFEVKAVAGDTHLGGEDFDNRMMNHFVEEFKRKKKVDISGNPGSLRRLRNSCERAKRILSFAVVATIEVNALFQGIDLSSSITRAKFEDINMDLFEKCMDIVNRCFVDSGMDKSSVDDVVLIGGSSRIPKLHQLLQEFFEGKELCMSINPDEAVAYGAAVHAAMLSVKSIPNILLRDVIPLSLGTSIKGDIMDVLVPRNTSVPITKKKTYFTDVDNQSRVLIKVYEGESSIASENNLLGLFSLSLPLAPRGLPIQVCFAIDKDGILNLSAEEETGGNKKNIMLTNEKERLSTEELERMIQEAENFEAEDTKLEHKAKAMNDLNDYLCHVRKVISDNDVGSLICPVDKLKIYTAVVKSQNLLDGNKHEETHVFVDFLKEFQNMVDSALYKISKGV</sequence>
<keyword evidence="7" id="KW-1185">Reference proteome</keyword>
<dbReference type="PRINTS" id="PR00301">
    <property type="entry name" value="HEATSHOCK70"/>
</dbReference>
<dbReference type="Gene3D" id="1.20.1270.10">
    <property type="match status" value="1"/>
</dbReference>
<name>A0A2Z6LKQ3_TRISU</name>
<evidence type="ECO:0000256" key="4">
    <source>
        <dbReference type="RuleBase" id="RU003322"/>
    </source>
</evidence>
<dbReference type="PROSITE" id="PS01036">
    <property type="entry name" value="HSP70_3"/>
    <property type="match status" value="1"/>
</dbReference>
<dbReference type="Gene3D" id="3.30.30.30">
    <property type="match status" value="1"/>
</dbReference>
<evidence type="ECO:0000256" key="5">
    <source>
        <dbReference type="SAM" id="Coils"/>
    </source>
</evidence>
<dbReference type="FunFam" id="3.30.420.40:FF:000026">
    <property type="entry name" value="Heat shock protein 70"/>
    <property type="match status" value="1"/>
</dbReference>
<dbReference type="InterPro" id="IPR018181">
    <property type="entry name" value="Heat_shock_70_CS"/>
</dbReference>
<dbReference type="SUPFAM" id="SSF100934">
    <property type="entry name" value="Heat shock protein 70kD (HSP70), C-terminal subdomain"/>
    <property type="match status" value="1"/>
</dbReference>
<feature type="coiled-coil region" evidence="5">
    <location>
        <begin position="509"/>
        <end position="536"/>
    </location>
</feature>
<dbReference type="Pfam" id="PF00012">
    <property type="entry name" value="HSP70"/>
    <property type="match status" value="1"/>
</dbReference>
<keyword evidence="2 4" id="KW-0547">Nucleotide-binding</keyword>
<evidence type="ECO:0000313" key="7">
    <source>
        <dbReference type="Proteomes" id="UP000242715"/>
    </source>
</evidence>
<dbReference type="FunFam" id="3.30.30.30:FF:000005">
    <property type="entry name" value="Heat shock protein ssb1"/>
    <property type="match status" value="1"/>
</dbReference>
<dbReference type="SUPFAM" id="SSF53067">
    <property type="entry name" value="Actin-like ATPase domain"/>
    <property type="match status" value="2"/>
</dbReference>
<dbReference type="InterPro" id="IPR013126">
    <property type="entry name" value="Hsp_70_fam"/>
</dbReference>
<proteinExistence type="inferred from homology"/>
<dbReference type="PROSITE" id="PS00297">
    <property type="entry name" value="HSP70_1"/>
    <property type="match status" value="1"/>
</dbReference>
<keyword evidence="3 4" id="KW-0067">ATP-binding</keyword>
<dbReference type="EMBL" id="DF973176">
    <property type="protein sequence ID" value="GAU17825.1"/>
    <property type="molecule type" value="Genomic_DNA"/>
</dbReference>
<dbReference type="GO" id="GO:0140662">
    <property type="term" value="F:ATP-dependent protein folding chaperone"/>
    <property type="evidence" value="ECO:0007669"/>
    <property type="project" value="InterPro"/>
</dbReference>
<dbReference type="AlphaFoldDB" id="A0A2Z6LKQ3"/>
<dbReference type="Gene3D" id="3.30.420.40">
    <property type="match status" value="2"/>
</dbReference>
<dbReference type="InterPro" id="IPR029047">
    <property type="entry name" value="HSP70_peptide-bd_sf"/>
</dbReference>
<evidence type="ECO:0000256" key="2">
    <source>
        <dbReference type="ARBA" id="ARBA00022741"/>
    </source>
</evidence>
<dbReference type="Gene3D" id="2.60.34.10">
    <property type="entry name" value="Substrate Binding Domain Of DNAk, Chain A, domain 1"/>
    <property type="match status" value="1"/>
</dbReference>
<dbReference type="SUPFAM" id="SSF100920">
    <property type="entry name" value="Heat shock protein 70kD (HSP70), peptide-binding domain"/>
    <property type="match status" value="1"/>
</dbReference>
<evidence type="ECO:0000256" key="1">
    <source>
        <dbReference type="ARBA" id="ARBA00004319"/>
    </source>
</evidence>
<dbReference type="InterPro" id="IPR029048">
    <property type="entry name" value="HSP70_C_sf"/>
</dbReference>
<organism evidence="6 7">
    <name type="scientific">Trifolium subterraneum</name>
    <name type="common">Subterranean clover</name>
    <dbReference type="NCBI Taxonomy" id="3900"/>
    <lineage>
        <taxon>Eukaryota</taxon>
        <taxon>Viridiplantae</taxon>
        <taxon>Streptophyta</taxon>
        <taxon>Embryophyta</taxon>
        <taxon>Tracheophyta</taxon>
        <taxon>Spermatophyta</taxon>
        <taxon>Magnoliopsida</taxon>
        <taxon>eudicotyledons</taxon>
        <taxon>Gunneridae</taxon>
        <taxon>Pentapetalae</taxon>
        <taxon>rosids</taxon>
        <taxon>fabids</taxon>
        <taxon>Fabales</taxon>
        <taxon>Fabaceae</taxon>
        <taxon>Papilionoideae</taxon>
        <taxon>50 kb inversion clade</taxon>
        <taxon>NPAAA clade</taxon>
        <taxon>Hologalegina</taxon>
        <taxon>IRL clade</taxon>
        <taxon>Trifolieae</taxon>
        <taxon>Trifolium</taxon>
    </lineage>
</organism>